<organism evidence="1 2">
    <name type="scientific">Clostridium beijerinckii</name>
    <name type="common">Clostridium MP</name>
    <dbReference type="NCBI Taxonomy" id="1520"/>
    <lineage>
        <taxon>Bacteria</taxon>
        <taxon>Bacillati</taxon>
        <taxon>Bacillota</taxon>
        <taxon>Clostridia</taxon>
        <taxon>Eubacteriales</taxon>
        <taxon>Clostridiaceae</taxon>
        <taxon>Clostridium</taxon>
    </lineage>
</organism>
<dbReference type="Proteomes" id="UP001193748">
    <property type="component" value="Unassembled WGS sequence"/>
</dbReference>
<dbReference type="AlphaFoldDB" id="A0AAX0B123"/>
<evidence type="ECO:0008006" key="3">
    <source>
        <dbReference type="Google" id="ProtNLM"/>
    </source>
</evidence>
<reference evidence="1" key="1">
    <citation type="submission" date="2020-05" db="EMBL/GenBank/DDBJ databases">
        <authorList>
            <person name="Brown S."/>
            <person name="Huntemann M."/>
            <person name="Clum A."/>
            <person name="Spunde A."/>
            <person name="Palaniappan K."/>
            <person name="Ritter S."/>
            <person name="Mikhailova N."/>
            <person name="Chen I.-M."/>
            <person name="Stamatis D."/>
            <person name="Reddy T."/>
            <person name="O'Malley R."/>
            <person name="Daum C."/>
            <person name="Shapiro N."/>
            <person name="Ivanova N."/>
            <person name="Kyrpides N."/>
            <person name="Woyke T."/>
        </authorList>
    </citation>
    <scope>NUCLEOTIDE SEQUENCE</scope>
    <source>
        <strain evidence="1">DJ080</strain>
    </source>
</reference>
<sequence length="104" mass="12762">MTIDELEEFIDEEYRMEFAEDKIFCEWRTIEQELESLNKAIQDAEFMDSFEDIVSEIKYLEKYKNKNLHMRYAFDTASCIWGQGWFICKITDNNYEFVDFYRTI</sequence>
<comment type="caution">
    <text evidence="1">The sequence shown here is derived from an EMBL/GenBank/DDBJ whole genome shotgun (WGS) entry which is preliminary data.</text>
</comment>
<name>A0AAX0B123_CLOBE</name>
<dbReference type="EMBL" id="JABSWW010000001">
    <property type="protein sequence ID" value="NRT88891.1"/>
    <property type="molecule type" value="Genomic_DNA"/>
</dbReference>
<evidence type="ECO:0000313" key="2">
    <source>
        <dbReference type="Proteomes" id="UP001193748"/>
    </source>
</evidence>
<evidence type="ECO:0000313" key="1">
    <source>
        <dbReference type="EMBL" id="NRT88891.1"/>
    </source>
</evidence>
<gene>
    <name evidence="1" type="ORF">B0H41_002570</name>
</gene>
<proteinExistence type="predicted"/>
<dbReference type="RefSeq" id="WP_173711017.1">
    <property type="nucleotide sequence ID" value="NZ_JABSWW010000001.1"/>
</dbReference>
<accession>A0AAX0B123</accession>
<reference evidence="1" key="2">
    <citation type="journal article" date="2022" name="Nat. Biotechnol.">
        <title>Carbon-negative production of acetone and isopropanol by gas fermentation at industrial pilot scale.</title>
        <authorList>
            <person name="Liew F.E."/>
            <person name="Nogle R."/>
            <person name="Abdalla T."/>
            <person name="Rasor B.J."/>
            <person name="Canter C."/>
            <person name="Jensen R.O."/>
            <person name="Wang L."/>
            <person name="Strutz J."/>
            <person name="Chirania P."/>
            <person name="De Tissera S."/>
            <person name="Mueller A.P."/>
            <person name="Ruan Z."/>
            <person name="Gao A."/>
            <person name="Tran L."/>
            <person name="Engle N.L."/>
            <person name="Bromley J.C."/>
            <person name="Daniell J."/>
            <person name="Conrado R."/>
            <person name="Tschaplinski T.J."/>
            <person name="Giannone R.J."/>
            <person name="Hettich R.L."/>
            <person name="Karim A.S."/>
            <person name="Simpson S.D."/>
            <person name="Brown S.D."/>
            <person name="Leang C."/>
            <person name="Jewett M.C."/>
            <person name="Kopke M."/>
        </authorList>
    </citation>
    <scope>NUCLEOTIDE SEQUENCE</scope>
    <source>
        <strain evidence="1">DJ080</strain>
    </source>
</reference>
<protein>
    <recommendedName>
        <fullName evidence="3">DUF2262 domain-containing protein</fullName>
    </recommendedName>
</protein>